<dbReference type="PANTHER" id="PTHR46018:SF2">
    <property type="entry name" value="ZINC PHOSPHODIESTERASE ELAC PROTEIN 1"/>
    <property type="match status" value="1"/>
</dbReference>
<dbReference type="SUPFAM" id="SSF56281">
    <property type="entry name" value="Metallo-hydrolase/oxidoreductase"/>
    <property type="match status" value="1"/>
</dbReference>
<protein>
    <recommendedName>
        <fullName evidence="1">Metallo-beta-lactamase domain-containing protein</fullName>
    </recommendedName>
</protein>
<dbReference type="Pfam" id="PF12706">
    <property type="entry name" value="Lactamase_B_2"/>
    <property type="match status" value="1"/>
</dbReference>
<sequence length="207" mass="24112">YLRWQNAGYEWSNLKYILITHMHPDHTGGLVPLLFYRKLFSIETMLTFIGPPLLQTYITESFKYLGLNNNQDCRWYDISQNPQLDLQDGVKVMASEMEHKIPCWGYRISDNSKSLVFITDTLASSNAVKLAQNSDVLIHEATYIHEMRGEASEHFHTTNVQAMEIADEAKVNRLILTHFNQNLNNTDLKEWVWRGQSCVIFDEKQKI</sequence>
<evidence type="ECO:0000313" key="2">
    <source>
        <dbReference type="EMBL" id="SVC34370.1"/>
    </source>
</evidence>
<reference evidence="2" key="1">
    <citation type="submission" date="2018-05" db="EMBL/GenBank/DDBJ databases">
        <authorList>
            <person name="Lanie J.A."/>
            <person name="Ng W.-L."/>
            <person name="Kazmierczak K.M."/>
            <person name="Andrzejewski T.M."/>
            <person name="Davidsen T.M."/>
            <person name="Wayne K.J."/>
            <person name="Tettelin H."/>
            <person name="Glass J.I."/>
            <person name="Rusch D."/>
            <person name="Podicherti R."/>
            <person name="Tsui H.-C.T."/>
            <person name="Winkler M.E."/>
        </authorList>
    </citation>
    <scope>NUCLEOTIDE SEQUENCE</scope>
</reference>
<proteinExistence type="predicted"/>
<dbReference type="AlphaFoldDB" id="A0A382LCJ1"/>
<dbReference type="GO" id="GO:0042781">
    <property type="term" value="F:3'-tRNA processing endoribonuclease activity"/>
    <property type="evidence" value="ECO:0007669"/>
    <property type="project" value="TreeGrafter"/>
</dbReference>
<accession>A0A382LCJ1</accession>
<gene>
    <name evidence="2" type="ORF">METZ01_LOCUS287224</name>
</gene>
<feature type="non-terminal residue" evidence="2">
    <location>
        <position position="1"/>
    </location>
</feature>
<evidence type="ECO:0000259" key="1">
    <source>
        <dbReference type="Pfam" id="PF12706"/>
    </source>
</evidence>
<name>A0A382LCJ1_9ZZZZ</name>
<dbReference type="PANTHER" id="PTHR46018">
    <property type="entry name" value="ZINC PHOSPHODIESTERASE ELAC PROTEIN 1"/>
    <property type="match status" value="1"/>
</dbReference>
<dbReference type="EMBL" id="UINC01086162">
    <property type="protein sequence ID" value="SVC34370.1"/>
    <property type="molecule type" value="Genomic_DNA"/>
</dbReference>
<feature type="domain" description="Metallo-beta-lactamase" evidence="1">
    <location>
        <begin position="11"/>
        <end position="179"/>
    </location>
</feature>
<dbReference type="InterPro" id="IPR036866">
    <property type="entry name" value="RibonucZ/Hydroxyglut_hydro"/>
</dbReference>
<organism evidence="2">
    <name type="scientific">marine metagenome</name>
    <dbReference type="NCBI Taxonomy" id="408172"/>
    <lineage>
        <taxon>unclassified sequences</taxon>
        <taxon>metagenomes</taxon>
        <taxon>ecological metagenomes</taxon>
    </lineage>
</organism>
<dbReference type="InterPro" id="IPR001279">
    <property type="entry name" value="Metallo-B-lactamas"/>
</dbReference>
<dbReference type="Gene3D" id="3.60.15.10">
    <property type="entry name" value="Ribonuclease Z/Hydroxyacylglutathione hydrolase-like"/>
    <property type="match status" value="1"/>
</dbReference>